<keyword evidence="1" id="KW-0732">Signal</keyword>
<dbReference type="EMBL" id="FO203512">
    <property type="protein sequence ID" value="CCK76425.1"/>
    <property type="molecule type" value="Genomic_DNA"/>
</dbReference>
<dbReference type="InterPro" id="IPR036761">
    <property type="entry name" value="TTHA0802/YceI-like_sf"/>
</dbReference>
<dbReference type="PANTHER" id="PTHR34406:SF1">
    <property type="entry name" value="PROTEIN YCEI"/>
    <property type="match status" value="1"/>
</dbReference>
<dbReference type="STRING" id="698738.OLEAN_C22490"/>
<dbReference type="KEGG" id="oai:OLEAN_C22490"/>
<name>R4YNM0_OLEAN</name>
<dbReference type="SUPFAM" id="SSF101874">
    <property type="entry name" value="YceI-like"/>
    <property type="match status" value="1"/>
</dbReference>
<keyword evidence="4" id="KW-1185">Reference proteome</keyword>
<protein>
    <recommendedName>
        <fullName evidence="2">Lipid/polyisoprenoid-binding YceI-like domain-containing protein</fullName>
    </recommendedName>
</protein>
<evidence type="ECO:0000259" key="2">
    <source>
        <dbReference type="SMART" id="SM00867"/>
    </source>
</evidence>
<dbReference type="SMART" id="SM00867">
    <property type="entry name" value="YceI"/>
    <property type="match status" value="1"/>
</dbReference>
<dbReference type="HOGENOM" id="CLU_102556_0_0_6"/>
<dbReference type="Pfam" id="PF04264">
    <property type="entry name" value="YceI"/>
    <property type="match status" value="1"/>
</dbReference>
<proteinExistence type="predicted"/>
<reference evidence="3 4" key="1">
    <citation type="journal article" date="2013" name="Nat. Commun.">
        <title>Genome sequence and functional genomic analysis of the oil-degrading bacterium Oleispira antarctica.</title>
        <authorList>
            <person name="Kube M."/>
            <person name="Chernikova T.N."/>
            <person name="Al-Ramahi Y."/>
            <person name="Beloqui A."/>
            <person name="Lopez-Cortez N."/>
            <person name="Guazzaroni M.E."/>
            <person name="Heipieper H.J."/>
            <person name="Klages S."/>
            <person name="Kotsyurbenko O.R."/>
            <person name="Langer I."/>
            <person name="Nechitaylo T.Y."/>
            <person name="Lunsdorf H."/>
            <person name="Fernandez M."/>
            <person name="Juarez S."/>
            <person name="Ciordia S."/>
            <person name="Singer A."/>
            <person name="Kagan O."/>
            <person name="Egorova O."/>
            <person name="Petit P.A."/>
            <person name="Stogios P."/>
            <person name="Kim Y."/>
            <person name="Tchigvintsev A."/>
            <person name="Flick R."/>
            <person name="Denaro R."/>
            <person name="Genovese M."/>
            <person name="Albar J.P."/>
            <person name="Reva O.N."/>
            <person name="Martinez-Gomariz M."/>
            <person name="Tran H."/>
            <person name="Ferrer M."/>
            <person name="Savchenko A."/>
            <person name="Yakunin A.F."/>
            <person name="Yakimov M.M."/>
            <person name="Golyshina O.V."/>
            <person name="Reinhardt R."/>
            <person name="Golyshin P.N."/>
        </authorList>
    </citation>
    <scope>NUCLEOTIDE SEQUENCE [LARGE SCALE GENOMIC DNA]</scope>
</reference>
<evidence type="ECO:0000313" key="3">
    <source>
        <dbReference type="EMBL" id="CCK76425.1"/>
    </source>
</evidence>
<feature type="chain" id="PRO_5004374324" description="Lipid/polyisoprenoid-binding YceI-like domain-containing protein" evidence="1">
    <location>
        <begin position="23"/>
        <end position="193"/>
    </location>
</feature>
<dbReference type="InterPro" id="IPR007372">
    <property type="entry name" value="Lipid/polyisoprenoid-bd_YceI"/>
</dbReference>
<evidence type="ECO:0000313" key="4">
    <source>
        <dbReference type="Proteomes" id="UP000032749"/>
    </source>
</evidence>
<dbReference type="PIRSF" id="PIRSF029811">
    <property type="entry name" value="UCP029811"/>
    <property type="match status" value="1"/>
</dbReference>
<feature type="signal peptide" evidence="1">
    <location>
        <begin position="1"/>
        <end position="22"/>
    </location>
</feature>
<sequence length="193" mass="21279">MRFSIRAFIISLAVTFSSLSMADWSLQQPSSIHFLTSKNTHTTEIHHFKKFNASVNASGIAKLTIDLASVDTRIGIRDERMQEHLFETSRFSQASFEAEIPADVFAKVNAGQQTQFELKGKISLHGEQAQAGCQVIISPNKDKTITVTSITPMLIAAEDFKLVAGINKLKEIAGLKSITYTVPLNFSLSFKAD</sequence>
<accession>R4YNM0</accession>
<evidence type="ECO:0000256" key="1">
    <source>
        <dbReference type="SAM" id="SignalP"/>
    </source>
</evidence>
<dbReference type="InterPro" id="IPR027016">
    <property type="entry name" value="UCP029811"/>
</dbReference>
<dbReference type="Gene3D" id="2.40.128.110">
    <property type="entry name" value="Lipid/polyisoprenoid-binding, YceI-like"/>
    <property type="match status" value="1"/>
</dbReference>
<dbReference type="PANTHER" id="PTHR34406">
    <property type="entry name" value="PROTEIN YCEI"/>
    <property type="match status" value="1"/>
</dbReference>
<feature type="domain" description="Lipid/polyisoprenoid-binding YceI-like" evidence="2">
    <location>
        <begin position="23"/>
        <end position="191"/>
    </location>
</feature>
<organism evidence="3 4">
    <name type="scientific">Oleispira antarctica RB-8</name>
    <dbReference type="NCBI Taxonomy" id="698738"/>
    <lineage>
        <taxon>Bacteria</taxon>
        <taxon>Pseudomonadati</taxon>
        <taxon>Pseudomonadota</taxon>
        <taxon>Gammaproteobacteria</taxon>
        <taxon>Oceanospirillales</taxon>
        <taxon>Oceanospirillaceae</taxon>
        <taxon>Oleispira</taxon>
    </lineage>
</organism>
<dbReference type="Proteomes" id="UP000032749">
    <property type="component" value="Chromosome"/>
</dbReference>
<gene>
    <name evidence="3" type="ORF">OLEAN_C22490</name>
</gene>
<dbReference type="AlphaFoldDB" id="R4YNM0"/>